<protein>
    <submittedName>
        <fullName evidence="1">Uncharacterized protein</fullName>
    </submittedName>
</protein>
<name>A0A3N4JYF0_9PEZI</name>
<reference evidence="1 2" key="1">
    <citation type="journal article" date="2018" name="Nat. Ecol. Evol.">
        <title>Pezizomycetes genomes reveal the molecular basis of ectomycorrhizal truffle lifestyle.</title>
        <authorList>
            <person name="Murat C."/>
            <person name="Payen T."/>
            <person name="Noel B."/>
            <person name="Kuo A."/>
            <person name="Morin E."/>
            <person name="Chen J."/>
            <person name="Kohler A."/>
            <person name="Krizsan K."/>
            <person name="Balestrini R."/>
            <person name="Da Silva C."/>
            <person name="Montanini B."/>
            <person name="Hainaut M."/>
            <person name="Levati E."/>
            <person name="Barry K.W."/>
            <person name="Belfiori B."/>
            <person name="Cichocki N."/>
            <person name="Clum A."/>
            <person name="Dockter R.B."/>
            <person name="Fauchery L."/>
            <person name="Guy J."/>
            <person name="Iotti M."/>
            <person name="Le Tacon F."/>
            <person name="Lindquist E.A."/>
            <person name="Lipzen A."/>
            <person name="Malagnac F."/>
            <person name="Mello A."/>
            <person name="Molinier V."/>
            <person name="Miyauchi S."/>
            <person name="Poulain J."/>
            <person name="Riccioni C."/>
            <person name="Rubini A."/>
            <person name="Sitrit Y."/>
            <person name="Splivallo R."/>
            <person name="Traeger S."/>
            <person name="Wang M."/>
            <person name="Zifcakova L."/>
            <person name="Wipf D."/>
            <person name="Zambonelli A."/>
            <person name="Paolocci F."/>
            <person name="Nowrousian M."/>
            <person name="Ottonello S."/>
            <person name="Baldrian P."/>
            <person name="Spatafora J.W."/>
            <person name="Henrissat B."/>
            <person name="Nagy L.G."/>
            <person name="Aury J.M."/>
            <person name="Wincker P."/>
            <person name="Grigoriev I.V."/>
            <person name="Bonfante P."/>
            <person name="Martin F.M."/>
        </authorList>
    </citation>
    <scope>NUCLEOTIDE SEQUENCE [LARGE SCALE GENOMIC DNA]</scope>
    <source>
        <strain evidence="1 2">120613-1</strain>
    </source>
</reference>
<dbReference type="AlphaFoldDB" id="A0A3N4JYF0"/>
<sequence>MWSGSYGPKHLWSLSHFFMILKSGVRPSSFVTDSSIPWIRKYASCPRRVRLGLPGKPSWPCSGILMFESLHDTLFFRALACQFLGYFPIAPSRLVTVQNTCRAVVDFAPPLVVTALIGVQLLVNTGKIEVGCHGNI</sequence>
<proteinExistence type="predicted"/>
<keyword evidence="2" id="KW-1185">Reference proteome</keyword>
<evidence type="ECO:0000313" key="1">
    <source>
        <dbReference type="EMBL" id="RPB01151.1"/>
    </source>
</evidence>
<dbReference type="Proteomes" id="UP000276215">
    <property type="component" value="Unassembled WGS sequence"/>
</dbReference>
<evidence type="ECO:0000313" key="2">
    <source>
        <dbReference type="Proteomes" id="UP000276215"/>
    </source>
</evidence>
<gene>
    <name evidence="1" type="ORF">L873DRAFT_690057</name>
</gene>
<dbReference type="EMBL" id="ML120375">
    <property type="protein sequence ID" value="RPB01151.1"/>
    <property type="molecule type" value="Genomic_DNA"/>
</dbReference>
<accession>A0A3N4JYF0</accession>
<organism evidence="1 2">
    <name type="scientific">Choiromyces venosus 120613-1</name>
    <dbReference type="NCBI Taxonomy" id="1336337"/>
    <lineage>
        <taxon>Eukaryota</taxon>
        <taxon>Fungi</taxon>
        <taxon>Dikarya</taxon>
        <taxon>Ascomycota</taxon>
        <taxon>Pezizomycotina</taxon>
        <taxon>Pezizomycetes</taxon>
        <taxon>Pezizales</taxon>
        <taxon>Tuberaceae</taxon>
        <taxon>Choiromyces</taxon>
    </lineage>
</organism>